<keyword evidence="4 7" id="KW-0812">Transmembrane</keyword>
<feature type="transmembrane region" description="Helical" evidence="7">
    <location>
        <begin position="161"/>
        <end position="180"/>
    </location>
</feature>
<evidence type="ECO:0000256" key="7">
    <source>
        <dbReference type="RuleBase" id="RU363032"/>
    </source>
</evidence>
<keyword evidence="3" id="KW-1003">Cell membrane</keyword>
<feature type="transmembrane region" description="Helical" evidence="7">
    <location>
        <begin position="102"/>
        <end position="124"/>
    </location>
</feature>
<dbReference type="EMBL" id="CP063362">
    <property type="protein sequence ID" value="QRG07205.1"/>
    <property type="molecule type" value="Genomic_DNA"/>
</dbReference>
<feature type="transmembrane region" description="Helical" evidence="7">
    <location>
        <begin position="41"/>
        <end position="61"/>
    </location>
</feature>
<dbReference type="Pfam" id="PF00528">
    <property type="entry name" value="BPD_transp_1"/>
    <property type="match status" value="1"/>
</dbReference>
<dbReference type="GO" id="GO:0005886">
    <property type="term" value="C:plasma membrane"/>
    <property type="evidence" value="ECO:0007669"/>
    <property type="project" value="UniProtKB-SubCell"/>
</dbReference>
<feature type="transmembrane region" description="Helical" evidence="7">
    <location>
        <begin position="256"/>
        <end position="278"/>
    </location>
</feature>
<dbReference type="PROSITE" id="PS50928">
    <property type="entry name" value="ABC_TM1"/>
    <property type="match status" value="1"/>
</dbReference>
<gene>
    <name evidence="10" type="ORF">EZH22_01825</name>
</gene>
<dbReference type="GO" id="GO:0055085">
    <property type="term" value="P:transmembrane transport"/>
    <property type="evidence" value="ECO:0007669"/>
    <property type="project" value="InterPro"/>
</dbReference>
<dbReference type="KEGG" id="xdi:EZH22_01825"/>
<evidence type="ECO:0000256" key="3">
    <source>
        <dbReference type="ARBA" id="ARBA00022475"/>
    </source>
</evidence>
<proteinExistence type="inferred from homology"/>
<feature type="domain" description="ABC transmembrane type-1" evidence="9">
    <location>
        <begin position="91"/>
        <end position="275"/>
    </location>
</feature>
<comment type="similarity">
    <text evidence="7">Belongs to the binding-protein-dependent transport system permease family.</text>
</comment>
<dbReference type="AlphaFoldDB" id="A0A974PQB7"/>
<evidence type="ECO:0000256" key="2">
    <source>
        <dbReference type="ARBA" id="ARBA00022448"/>
    </source>
</evidence>
<dbReference type="SUPFAM" id="SSF161098">
    <property type="entry name" value="MetI-like"/>
    <property type="match status" value="1"/>
</dbReference>
<accession>A0A974PQB7</accession>
<dbReference type="InterPro" id="IPR035906">
    <property type="entry name" value="MetI-like_sf"/>
</dbReference>
<evidence type="ECO:0000259" key="9">
    <source>
        <dbReference type="PROSITE" id="PS50928"/>
    </source>
</evidence>
<dbReference type="PANTHER" id="PTHR30151">
    <property type="entry name" value="ALKANE SULFONATE ABC TRANSPORTER-RELATED, MEMBRANE SUBUNIT"/>
    <property type="match status" value="1"/>
</dbReference>
<organism evidence="10 11">
    <name type="scientific">Xanthobacter dioxanivorans</name>
    <dbReference type="NCBI Taxonomy" id="2528964"/>
    <lineage>
        <taxon>Bacteria</taxon>
        <taxon>Pseudomonadati</taxon>
        <taxon>Pseudomonadota</taxon>
        <taxon>Alphaproteobacteria</taxon>
        <taxon>Hyphomicrobiales</taxon>
        <taxon>Xanthobacteraceae</taxon>
        <taxon>Xanthobacter</taxon>
    </lineage>
</organism>
<keyword evidence="11" id="KW-1185">Reference proteome</keyword>
<evidence type="ECO:0000256" key="1">
    <source>
        <dbReference type="ARBA" id="ARBA00004651"/>
    </source>
</evidence>
<sequence>MSLAETLDKPAFDQSTRAGTATASAARRRAGRRGPAGPTPLGTVLLGLSFPFALLVAWWWAARLGIVPEQILPAPATIYETVSSLIADGSLATHLEISTHRVLVGFGLGALFGLVFGAAAGLSPTVRAFLYPPVQAVARVNVLAWMPLLTLFMGIDEPLKYVVIGWSAAIPIILGTARGIENVSPAFRELGRVLHFNTRDTLRLVVLPGAVPSIFAGLREGLANAWQTLVLAELFASFEGLGYLMTWGRQLFQLDLVIIAMIVVALAGLAMDLGLRWLERRAQPWKRGTRDVH</sequence>
<keyword evidence="2 7" id="KW-0813">Transport</keyword>
<keyword evidence="6 7" id="KW-0472">Membrane</keyword>
<evidence type="ECO:0000256" key="5">
    <source>
        <dbReference type="ARBA" id="ARBA00022989"/>
    </source>
</evidence>
<evidence type="ECO:0000256" key="8">
    <source>
        <dbReference type="SAM" id="MobiDB-lite"/>
    </source>
</evidence>
<evidence type="ECO:0000256" key="4">
    <source>
        <dbReference type="ARBA" id="ARBA00022692"/>
    </source>
</evidence>
<evidence type="ECO:0000313" key="10">
    <source>
        <dbReference type="EMBL" id="QRG07205.1"/>
    </source>
</evidence>
<dbReference type="RefSeq" id="WP_203194118.1">
    <property type="nucleotide sequence ID" value="NZ_CP063362.1"/>
</dbReference>
<comment type="subcellular location">
    <subcellularLocation>
        <location evidence="1 7">Cell membrane</location>
        <topology evidence="1 7">Multi-pass membrane protein</topology>
    </subcellularLocation>
</comment>
<name>A0A974PQB7_9HYPH</name>
<keyword evidence="5 7" id="KW-1133">Transmembrane helix</keyword>
<reference evidence="10 11" key="1">
    <citation type="submission" date="2020-10" db="EMBL/GenBank/DDBJ databases">
        <title>Degradation of 1,4-Dioxane by Xanthobacter sp. YN2, via a Novel Group-2 Soluble Di-Iron Monooxygenase.</title>
        <authorList>
            <person name="Ma F."/>
            <person name="Wang Y."/>
            <person name="Yang J."/>
            <person name="Guo H."/>
            <person name="Su D."/>
            <person name="Yu L."/>
        </authorList>
    </citation>
    <scope>NUCLEOTIDE SEQUENCE [LARGE SCALE GENOMIC DNA]</scope>
    <source>
        <strain evidence="10 11">YN2</strain>
    </source>
</reference>
<evidence type="ECO:0000256" key="6">
    <source>
        <dbReference type="ARBA" id="ARBA00023136"/>
    </source>
</evidence>
<feature type="region of interest" description="Disordered" evidence="8">
    <location>
        <begin position="15"/>
        <end position="36"/>
    </location>
</feature>
<dbReference type="PANTHER" id="PTHR30151:SF38">
    <property type="entry name" value="ALIPHATIC SULFONATES TRANSPORT PERMEASE PROTEIN SSUC-RELATED"/>
    <property type="match status" value="1"/>
</dbReference>
<evidence type="ECO:0000313" key="11">
    <source>
        <dbReference type="Proteomes" id="UP000596427"/>
    </source>
</evidence>
<dbReference type="Proteomes" id="UP000596427">
    <property type="component" value="Chromosome"/>
</dbReference>
<dbReference type="InterPro" id="IPR000515">
    <property type="entry name" value="MetI-like"/>
</dbReference>
<protein>
    <submittedName>
        <fullName evidence="10">ABC transporter permease</fullName>
    </submittedName>
</protein>
<feature type="transmembrane region" description="Helical" evidence="7">
    <location>
        <begin position="136"/>
        <end position="155"/>
    </location>
</feature>
<feature type="compositionally biased region" description="Low complexity" evidence="8">
    <location>
        <begin position="15"/>
        <end position="25"/>
    </location>
</feature>
<dbReference type="Gene3D" id="1.10.3720.10">
    <property type="entry name" value="MetI-like"/>
    <property type="match status" value="1"/>
</dbReference>